<proteinExistence type="predicted"/>
<reference evidence="1" key="1">
    <citation type="submission" date="2018-05" db="EMBL/GenBank/DDBJ databases">
        <authorList>
            <person name="Lanie J.A."/>
            <person name="Ng W.-L."/>
            <person name="Kazmierczak K.M."/>
            <person name="Andrzejewski T.M."/>
            <person name="Davidsen T.M."/>
            <person name="Wayne K.J."/>
            <person name="Tettelin H."/>
            <person name="Glass J.I."/>
            <person name="Rusch D."/>
            <person name="Podicherti R."/>
            <person name="Tsui H.-C.T."/>
            <person name="Winkler M.E."/>
        </authorList>
    </citation>
    <scope>NUCLEOTIDE SEQUENCE</scope>
</reference>
<dbReference type="SUPFAM" id="SSF81901">
    <property type="entry name" value="HCP-like"/>
    <property type="match status" value="1"/>
</dbReference>
<sequence>FSQHKLANNSGNIKCKFTLRRVNYDISVEGKIENWNVAQGSLSITDGKVIINPGSYWRMGGLSTDPTYLKDEVNIRLTEDGHFVGKMAYFILNTEQGEVAVKPKYPRLKKHKKSKPLDYKNLSSPKNAELRIDFEDPDDQWQGGALFLKSCKKLKVASETTKVAISDDDPTVSKIIEVIHGDRFIVDIAEPHELAGSNITLIIRDANTPDATKSCPTQMELGEKVKDIVTQKLADASSIKLKNYRKTSKAVIAQVILDGKDLGEELIAKGYASDEYGYWKAYYCSALTATQAGMQLMDVNSDKSIFWLERALVLDPDGSNNSLSTFLLSELYSRMGNSDKSLEYLKQSASYGWMQAEEKLGEAYLYGEGVIKDTSEAKYWLKKAHEHGSDSAEDIYCSSLPTAKQNTCKF</sequence>
<dbReference type="Gene3D" id="1.25.40.10">
    <property type="entry name" value="Tetratricopeptide repeat domain"/>
    <property type="match status" value="1"/>
</dbReference>
<evidence type="ECO:0000313" key="1">
    <source>
        <dbReference type="EMBL" id="SVB80464.1"/>
    </source>
</evidence>
<dbReference type="SMART" id="SM00671">
    <property type="entry name" value="SEL1"/>
    <property type="match status" value="2"/>
</dbReference>
<dbReference type="InterPro" id="IPR006597">
    <property type="entry name" value="Sel1-like"/>
</dbReference>
<name>A0A382GZU0_9ZZZZ</name>
<dbReference type="InterPro" id="IPR011990">
    <property type="entry name" value="TPR-like_helical_dom_sf"/>
</dbReference>
<accession>A0A382GZU0</accession>
<dbReference type="Gene3D" id="2.40.50.90">
    <property type="match status" value="1"/>
</dbReference>
<gene>
    <name evidence="1" type="ORF">METZ01_LOCUS233318</name>
</gene>
<feature type="non-terminal residue" evidence="1">
    <location>
        <position position="1"/>
    </location>
</feature>
<organism evidence="1">
    <name type="scientific">marine metagenome</name>
    <dbReference type="NCBI Taxonomy" id="408172"/>
    <lineage>
        <taxon>unclassified sequences</taxon>
        <taxon>metagenomes</taxon>
        <taxon>ecological metagenomes</taxon>
    </lineage>
</organism>
<dbReference type="InterPro" id="IPR035437">
    <property type="entry name" value="SNase_OB-fold_sf"/>
</dbReference>
<dbReference type="SUPFAM" id="SSF50199">
    <property type="entry name" value="Staphylococcal nuclease"/>
    <property type="match status" value="1"/>
</dbReference>
<protein>
    <recommendedName>
        <fullName evidence="2">Sel1 repeat family protein</fullName>
    </recommendedName>
</protein>
<dbReference type="EMBL" id="UINC01058331">
    <property type="protein sequence ID" value="SVB80464.1"/>
    <property type="molecule type" value="Genomic_DNA"/>
</dbReference>
<dbReference type="AlphaFoldDB" id="A0A382GZU0"/>
<dbReference type="Pfam" id="PF08238">
    <property type="entry name" value="Sel1"/>
    <property type="match status" value="2"/>
</dbReference>
<evidence type="ECO:0008006" key="2">
    <source>
        <dbReference type="Google" id="ProtNLM"/>
    </source>
</evidence>